<sequence>MFSSLTLFTRSLLNF</sequence>
<evidence type="ECO:0000313" key="1">
    <source>
        <dbReference type="EMBL" id="JAH39104.1"/>
    </source>
</evidence>
<protein>
    <submittedName>
        <fullName evidence="1">Uncharacterized protein</fullName>
    </submittedName>
</protein>
<reference evidence="1" key="2">
    <citation type="journal article" date="2015" name="Fish Shellfish Immunol.">
        <title>Early steps in the European eel (Anguilla anguilla)-Vibrio vulnificus interaction in the gills: Role of the RtxA13 toxin.</title>
        <authorList>
            <person name="Callol A."/>
            <person name="Pajuelo D."/>
            <person name="Ebbesson L."/>
            <person name="Teles M."/>
            <person name="MacKenzie S."/>
            <person name="Amaro C."/>
        </authorList>
    </citation>
    <scope>NUCLEOTIDE SEQUENCE</scope>
</reference>
<dbReference type="EMBL" id="GBXM01069473">
    <property type="protein sequence ID" value="JAH39104.1"/>
    <property type="molecule type" value="Transcribed_RNA"/>
</dbReference>
<reference evidence="1" key="1">
    <citation type="submission" date="2014-11" db="EMBL/GenBank/DDBJ databases">
        <authorList>
            <person name="Amaro Gonzalez C."/>
        </authorList>
    </citation>
    <scope>NUCLEOTIDE SEQUENCE</scope>
</reference>
<name>A0A0E9SCI7_ANGAN</name>
<accession>A0A0E9SCI7</accession>
<proteinExistence type="predicted"/>
<organism evidence="1">
    <name type="scientific">Anguilla anguilla</name>
    <name type="common">European freshwater eel</name>
    <name type="synonym">Muraena anguilla</name>
    <dbReference type="NCBI Taxonomy" id="7936"/>
    <lineage>
        <taxon>Eukaryota</taxon>
        <taxon>Metazoa</taxon>
        <taxon>Chordata</taxon>
        <taxon>Craniata</taxon>
        <taxon>Vertebrata</taxon>
        <taxon>Euteleostomi</taxon>
        <taxon>Actinopterygii</taxon>
        <taxon>Neopterygii</taxon>
        <taxon>Teleostei</taxon>
        <taxon>Anguilliformes</taxon>
        <taxon>Anguillidae</taxon>
        <taxon>Anguilla</taxon>
    </lineage>
</organism>